<dbReference type="PANTHER" id="PTHR43861">
    <property type="entry name" value="TRANS-ACONITATE 2-METHYLTRANSFERASE-RELATED"/>
    <property type="match status" value="1"/>
</dbReference>
<keyword evidence="2" id="KW-0808">Transferase</keyword>
<protein>
    <submittedName>
        <fullName evidence="2">Methyltransferase domain-containing protein</fullName>
    </submittedName>
</protein>
<feature type="domain" description="Methyltransferase" evidence="1">
    <location>
        <begin position="37"/>
        <end position="159"/>
    </location>
</feature>
<dbReference type="InterPro" id="IPR025714">
    <property type="entry name" value="Methyltranfer_dom"/>
</dbReference>
<dbReference type="CDD" id="cd02440">
    <property type="entry name" value="AdoMet_MTases"/>
    <property type="match status" value="1"/>
</dbReference>
<dbReference type="Pfam" id="PF13847">
    <property type="entry name" value="Methyltransf_31"/>
    <property type="match status" value="1"/>
</dbReference>
<reference evidence="3" key="1">
    <citation type="submission" date="2016-12" db="EMBL/GenBank/DDBJ databases">
        <authorList>
            <person name="Varghese N."/>
            <person name="Submissions S."/>
        </authorList>
    </citation>
    <scope>NUCLEOTIDE SEQUENCE [LARGE SCALE GENOMIC DNA]</scope>
    <source>
        <strain evidence="3">DSM 25035</strain>
    </source>
</reference>
<dbReference type="PANTHER" id="PTHR43861:SF1">
    <property type="entry name" value="TRANS-ACONITATE 2-METHYLTRANSFERASE"/>
    <property type="match status" value="1"/>
</dbReference>
<gene>
    <name evidence="2" type="ORF">SAMN04488108_1569</name>
</gene>
<dbReference type="EMBL" id="FRXN01000002">
    <property type="protein sequence ID" value="SHO61783.1"/>
    <property type="molecule type" value="Genomic_DNA"/>
</dbReference>
<keyword evidence="3" id="KW-1185">Reference proteome</keyword>
<accession>A0A1M7ZA44</accession>
<sequence length="266" mass="30298">MAKYIHGYIPEEQERLLDQAGVLAPLIYPWIDFSDCKHVLEIGSGVGAQSHILLSLYPEIELSCVEIEKKQVKKARENLRQFIDRKIHFLNQDASKLELKKEVDGVFICWVLEHLDDPASVLTKAFENMSIDGTVFVTEVFNSSFQFYPKLPSLQKYYQVYNQFQRDLGGDPDVGLRLGNLLKEAGFLDIELQGGGFHLDQTQPEELRKIATYWKGLMKSGSEAIIEAGLISRGEVLQMEQDLDQIASHPEGVLYYQFIQAKAKKQ</sequence>
<dbReference type="RefSeq" id="WP_073571227.1">
    <property type="nucleotide sequence ID" value="NZ_FRXN01000002.1"/>
</dbReference>
<dbReference type="GO" id="GO:0008168">
    <property type="term" value="F:methyltransferase activity"/>
    <property type="evidence" value="ECO:0007669"/>
    <property type="project" value="UniProtKB-KW"/>
</dbReference>
<dbReference type="SUPFAM" id="SSF53335">
    <property type="entry name" value="S-adenosyl-L-methionine-dependent methyltransferases"/>
    <property type="match status" value="1"/>
</dbReference>
<dbReference type="Gene3D" id="3.40.50.150">
    <property type="entry name" value="Vaccinia Virus protein VP39"/>
    <property type="match status" value="1"/>
</dbReference>
<evidence type="ECO:0000313" key="3">
    <source>
        <dbReference type="Proteomes" id="UP000184609"/>
    </source>
</evidence>
<name>A0A1M7ZA44_9BACT</name>
<dbReference type="STRING" id="1073327.SAMN04488108_1569"/>
<dbReference type="AlphaFoldDB" id="A0A1M7ZA44"/>
<dbReference type="GO" id="GO:0032259">
    <property type="term" value="P:methylation"/>
    <property type="evidence" value="ECO:0007669"/>
    <property type="project" value="UniProtKB-KW"/>
</dbReference>
<dbReference type="InterPro" id="IPR029063">
    <property type="entry name" value="SAM-dependent_MTases_sf"/>
</dbReference>
<evidence type="ECO:0000259" key="1">
    <source>
        <dbReference type="Pfam" id="PF13847"/>
    </source>
</evidence>
<dbReference type="OrthoDB" id="9777830at2"/>
<proteinExistence type="predicted"/>
<organism evidence="2 3">
    <name type="scientific">Algoriphagus zhangzhouensis</name>
    <dbReference type="NCBI Taxonomy" id="1073327"/>
    <lineage>
        <taxon>Bacteria</taxon>
        <taxon>Pseudomonadati</taxon>
        <taxon>Bacteroidota</taxon>
        <taxon>Cytophagia</taxon>
        <taxon>Cytophagales</taxon>
        <taxon>Cyclobacteriaceae</taxon>
        <taxon>Algoriphagus</taxon>
    </lineage>
</organism>
<keyword evidence="2" id="KW-0489">Methyltransferase</keyword>
<evidence type="ECO:0000313" key="2">
    <source>
        <dbReference type="EMBL" id="SHO61783.1"/>
    </source>
</evidence>
<dbReference type="Proteomes" id="UP000184609">
    <property type="component" value="Unassembled WGS sequence"/>
</dbReference>